<feature type="transmembrane region" description="Helical" evidence="1">
    <location>
        <begin position="290"/>
        <end position="313"/>
    </location>
</feature>
<feature type="transmembrane region" description="Helical" evidence="1">
    <location>
        <begin position="660"/>
        <end position="678"/>
    </location>
</feature>
<protein>
    <submittedName>
        <fullName evidence="3">CPBP family intramembrane metalloprotease</fullName>
    </submittedName>
</protein>
<dbReference type="PANTHER" id="PTHR36435:SF1">
    <property type="entry name" value="CAAX AMINO TERMINAL PROTEASE FAMILY PROTEIN"/>
    <property type="match status" value="1"/>
</dbReference>
<dbReference type="Pfam" id="PF02517">
    <property type="entry name" value="Rce1-like"/>
    <property type="match status" value="1"/>
</dbReference>
<keyword evidence="3" id="KW-0482">Metalloprotease</keyword>
<feature type="transmembrane region" description="Helical" evidence="1">
    <location>
        <begin position="46"/>
        <end position="68"/>
    </location>
</feature>
<feature type="transmembrane region" description="Helical" evidence="1">
    <location>
        <begin position="793"/>
        <end position="820"/>
    </location>
</feature>
<sequence length="850" mass="92454">MTGAGAAIGFWKTLGLLLQASRTRAKGRQRRQQQLLNNRGATNWSPFALLLAIGFSAFLHGMAAFALISAVEAGQRLDVVYTGHIIVSDDFYRRVQTVEGITNLGPNYTSIALESYFEAEAQDIAERDGGQKADVERKLRSAVARSGSQDLVTREDASPGISQVVGSGPSSAMLGSLMLVWWFAMIVCQGEGLELDLQRRRHPIWEWLLSHPVSAGAVFFAEMLSPLAANPVYWTAPLYVGILYGAAHGLLSGLLAVFLLGIPVAIAAACVGKACEVGAILRLPARSRGAVIGILSWFGFASLLGMFFLPRIIDRAVFALGNWAEMADRLPWPFLRLFLGLAPDGTFSFLRGMLLCWGLSAFLIATSIVFCARSIRRGLSGAFASDVLAVVQAPTGKFGRAPLFRKEYLWFLRDRSAIVQTILIPVTIAGFQLFNLRGFLEHAGDSWNYLCGVAIFFGTYFLWILGPKSLASEGPALWIALTWPRGLEAVLKAKAWLWSMIATGLVLLILLWACWAFPYEIAKIALVAVGWSFFARSMAEKAVTLVTVTSESGEPQKISSGRRWAAQLGMLTFAIGICTQQWHLAIVGIVYSWVTAAAMWENFRARLPYLFDPWSEELPPPPTLMHAMVAISILVECASLITALVYVVGGTASLGVAQSLGYALAATGVSIGVASFLARRGVTLSQILTWPSLSSGLPLFRSVFAAGRGEARWLLLGAGGGLVLGVFAHFYMEIIQFIPSVAETVQASRRHMASIPGMVVGYAVMAIAFAPIAEEYLFRGLLFRALDRHWGGWKAVLASGAFFAIYHPVIAWLPVMLLGVSNCLIFKKSKRLVPAMLLHMAYNAVVVLWT</sequence>
<evidence type="ECO:0000313" key="3">
    <source>
        <dbReference type="EMBL" id="MCJ2183325.1"/>
    </source>
</evidence>
<dbReference type="InterPro" id="IPR003675">
    <property type="entry name" value="Rce1/LyrA-like_dom"/>
</dbReference>
<dbReference type="InterPro" id="IPR052710">
    <property type="entry name" value="CAAX_protease"/>
</dbReference>
<feature type="transmembrane region" description="Helical" evidence="1">
    <location>
        <begin position="568"/>
        <end position="594"/>
    </location>
</feature>
<keyword evidence="3" id="KW-0645">Protease</keyword>
<feature type="transmembrane region" description="Helical" evidence="1">
    <location>
        <begin position="713"/>
        <end position="732"/>
    </location>
</feature>
<dbReference type="RefSeq" id="WP_244021012.1">
    <property type="nucleotide sequence ID" value="NZ_JALHLF010000041.1"/>
</dbReference>
<dbReference type="Proteomes" id="UP001162881">
    <property type="component" value="Unassembled WGS sequence"/>
</dbReference>
<accession>A0ABT0BE39</accession>
<keyword evidence="1" id="KW-0472">Membrane</keyword>
<keyword evidence="1" id="KW-0812">Transmembrane</keyword>
<feature type="transmembrane region" description="Helical" evidence="1">
    <location>
        <begin position="624"/>
        <end position="648"/>
    </location>
</feature>
<reference evidence="3" key="1">
    <citation type="submission" date="2022-03" db="EMBL/GenBank/DDBJ databases">
        <title>Identification of a novel bacterium isolated from mangrove sediments.</title>
        <authorList>
            <person name="Pan X."/>
        </authorList>
    </citation>
    <scope>NUCLEOTIDE SEQUENCE</scope>
    <source>
        <strain evidence="3">B1949</strain>
    </source>
</reference>
<gene>
    <name evidence="3" type="ORF">MTR62_11580</name>
</gene>
<evidence type="ECO:0000313" key="4">
    <source>
        <dbReference type="Proteomes" id="UP001162881"/>
    </source>
</evidence>
<dbReference type="EMBL" id="JALHLF010000041">
    <property type="protein sequence ID" value="MCJ2183325.1"/>
    <property type="molecule type" value="Genomic_DNA"/>
</dbReference>
<organism evidence="3 4">
    <name type="scientific">Novosphingobium organovorum</name>
    <dbReference type="NCBI Taxonomy" id="2930092"/>
    <lineage>
        <taxon>Bacteria</taxon>
        <taxon>Pseudomonadati</taxon>
        <taxon>Pseudomonadota</taxon>
        <taxon>Alphaproteobacteria</taxon>
        <taxon>Sphingomonadales</taxon>
        <taxon>Sphingomonadaceae</taxon>
        <taxon>Novosphingobium</taxon>
    </lineage>
</organism>
<keyword evidence="1" id="KW-1133">Transmembrane helix</keyword>
<feature type="transmembrane region" description="Helical" evidence="1">
    <location>
        <begin position="832"/>
        <end position="849"/>
    </location>
</feature>
<keyword evidence="3" id="KW-0378">Hydrolase</keyword>
<dbReference type="PANTHER" id="PTHR36435">
    <property type="entry name" value="SLR1288 PROTEIN"/>
    <property type="match status" value="1"/>
</dbReference>
<name>A0ABT0BE39_9SPHN</name>
<feature type="transmembrane region" description="Helical" evidence="1">
    <location>
        <begin position="204"/>
        <end position="221"/>
    </location>
</feature>
<evidence type="ECO:0000256" key="1">
    <source>
        <dbReference type="SAM" id="Phobius"/>
    </source>
</evidence>
<feature type="transmembrane region" description="Helical" evidence="1">
    <location>
        <begin position="753"/>
        <end position="773"/>
    </location>
</feature>
<feature type="transmembrane region" description="Helical" evidence="1">
    <location>
        <begin position="446"/>
        <end position="465"/>
    </location>
</feature>
<comment type="caution">
    <text evidence="3">The sequence shown here is derived from an EMBL/GenBank/DDBJ whole genome shotgun (WGS) entry which is preliminary data.</text>
</comment>
<feature type="transmembrane region" description="Helical" evidence="1">
    <location>
        <begin position="416"/>
        <end position="434"/>
    </location>
</feature>
<feature type="transmembrane region" description="Helical" evidence="1">
    <location>
        <begin position="241"/>
        <end position="269"/>
    </location>
</feature>
<evidence type="ECO:0000259" key="2">
    <source>
        <dbReference type="Pfam" id="PF02517"/>
    </source>
</evidence>
<feature type="transmembrane region" description="Helical" evidence="1">
    <location>
        <begin position="495"/>
        <end position="518"/>
    </location>
</feature>
<keyword evidence="4" id="KW-1185">Reference proteome</keyword>
<dbReference type="GO" id="GO:0008237">
    <property type="term" value="F:metallopeptidase activity"/>
    <property type="evidence" value="ECO:0007669"/>
    <property type="project" value="UniProtKB-KW"/>
</dbReference>
<proteinExistence type="predicted"/>
<feature type="transmembrane region" description="Helical" evidence="1">
    <location>
        <begin position="349"/>
        <end position="372"/>
    </location>
</feature>
<feature type="domain" description="CAAX prenyl protease 2/Lysostaphin resistance protein A-like" evidence="2">
    <location>
        <begin position="760"/>
        <end position="845"/>
    </location>
</feature>